<feature type="compositionally biased region" description="Basic residues" evidence="1">
    <location>
        <begin position="216"/>
        <end position="249"/>
    </location>
</feature>
<evidence type="ECO:0000256" key="1">
    <source>
        <dbReference type="SAM" id="MobiDB-lite"/>
    </source>
</evidence>
<organism evidence="2 3">
    <name type="scientific">Haloechinothrix alba</name>
    <dbReference type="NCBI Taxonomy" id="664784"/>
    <lineage>
        <taxon>Bacteria</taxon>
        <taxon>Bacillati</taxon>
        <taxon>Actinomycetota</taxon>
        <taxon>Actinomycetes</taxon>
        <taxon>Pseudonocardiales</taxon>
        <taxon>Pseudonocardiaceae</taxon>
        <taxon>Haloechinothrix</taxon>
    </lineage>
</organism>
<protein>
    <submittedName>
        <fullName evidence="2">LexA-binding, inner membrane-associated putative hydrolase</fullName>
    </submittedName>
</protein>
<evidence type="ECO:0000313" key="2">
    <source>
        <dbReference type="EMBL" id="SNR74458.1"/>
    </source>
</evidence>
<evidence type="ECO:0000313" key="3">
    <source>
        <dbReference type="Proteomes" id="UP000198348"/>
    </source>
</evidence>
<dbReference type="Pfam" id="PF04307">
    <property type="entry name" value="YdjM"/>
    <property type="match status" value="1"/>
</dbReference>
<dbReference type="Proteomes" id="UP000198348">
    <property type="component" value="Unassembled WGS sequence"/>
</dbReference>
<dbReference type="InterPro" id="IPR007404">
    <property type="entry name" value="YdjM-like"/>
</dbReference>
<gene>
    <name evidence="2" type="ORF">SAMN06265360_11735</name>
</gene>
<dbReference type="GO" id="GO:0016787">
    <property type="term" value="F:hydrolase activity"/>
    <property type="evidence" value="ECO:0007669"/>
    <property type="project" value="UniProtKB-KW"/>
</dbReference>
<keyword evidence="3" id="KW-1185">Reference proteome</keyword>
<dbReference type="EMBL" id="FZNW01000017">
    <property type="protein sequence ID" value="SNR74458.1"/>
    <property type="molecule type" value="Genomic_DNA"/>
</dbReference>
<proteinExistence type="predicted"/>
<dbReference type="AlphaFoldDB" id="A0A238YUI6"/>
<feature type="region of interest" description="Disordered" evidence="1">
    <location>
        <begin position="210"/>
        <end position="317"/>
    </location>
</feature>
<name>A0A238YUI6_9PSEU</name>
<accession>A0A238YUI6</accession>
<sequence>MMGRTHALTGWCAGLAVAPLVGAGQIHEAVAMATTTAGFALLPDLDHPGARASRLLGPLTGGLSWLLRRASATLYALTRRAADDNSTGTHRHMTHTLAFAGALGAATTIGTQAGGIYAVAAVAILGLLLAENALGDWLLPAAGAAIAWWAYTSPSGLSELAQLSGWLGIAVALGCVVHCLGDAVTESGCPFLWPIPIRGQTWYELRPPSLATLPHRQNRRERPHRPRHGHPRHRPPAWHHRPRHPRHQQHRGDALNAPTPRVAGLSVASLPLSGEQPPENQPARSELSQKARPRNGDCLPPATFNIYRTGGLAARPG</sequence>
<reference evidence="2 3" key="1">
    <citation type="submission" date="2017-06" db="EMBL/GenBank/DDBJ databases">
        <authorList>
            <person name="Kim H.J."/>
            <person name="Triplett B.A."/>
        </authorList>
    </citation>
    <scope>NUCLEOTIDE SEQUENCE [LARGE SCALE GENOMIC DNA]</scope>
    <source>
        <strain evidence="2 3">DSM 45207</strain>
    </source>
</reference>
<keyword evidence="2" id="KW-0378">Hydrolase</keyword>